<name>A0ABX1GD59_9GAMM</name>
<dbReference type="EMBL" id="JAAWWK010000001">
    <property type="protein sequence ID" value="NKI16432.1"/>
    <property type="molecule type" value="Genomic_DNA"/>
</dbReference>
<sequence>MWSGSIDWAERRLKAEGAPVYFYRFDYETPVMDGLLGATHGGDIPFAMNNYACTKIAGQRPEHAVMGQQMSDAFVAFAHTGIPQTTAIGDWPAYTLNDRATMLLDVECRVTADPMKRLRELYARARGS</sequence>
<evidence type="ECO:0000256" key="1">
    <source>
        <dbReference type="ARBA" id="ARBA00005964"/>
    </source>
</evidence>
<accession>A0ABX1GD59</accession>
<dbReference type="InterPro" id="IPR029058">
    <property type="entry name" value="AB_hydrolase_fold"/>
</dbReference>
<evidence type="ECO:0000313" key="5">
    <source>
        <dbReference type="Proteomes" id="UP000765845"/>
    </source>
</evidence>
<comment type="caution">
    <text evidence="4">The sequence shown here is derived from an EMBL/GenBank/DDBJ whole genome shotgun (WGS) entry which is preliminary data.</text>
</comment>
<evidence type="ECO:0000259" key="3">
    <source>
        <dbReference type="Pfam" id="PF00135"/>
    </source>
</evidence>
<dbReference type="InterPro" id="IPR002018">
    <property type="entry name" value="CarbesteraseB"/>
</dbReference>
<keyword evidence="5" id="KW-1185">Reference proteome</keyword>
<proteinExistence type="inferred from homology"/>
<dbReference type="SUPFAM" id="SSF53474">
    <property type="entry name" value="alpha/beta-Hydrolases"/>
    <property type="match status" value="1"/>
</dbReference>
<keyword evidence="2" id="KW-0378">Hydrolase</keyword>
<dbReference type="PANTHER" id="PTHR43142:SF1">
    <property type="entry name" value="CARBOXYLIC ESTER HYDROLASE"/>
    <property type="match status" value="1"/>
</dbReference>
<dbReference type="Gene3D" id="3.40.50.1820">
    <property type="entry name" value="alpha/beta hydrolase"/>
    <property type="match status" value="1"/>
</dbReference>
<comment type="similarity">
    <text evidence="1">Belongs to the type-B carboxylesterase/lipase family.</text>
</comment>
<dbReference type="Pfam" id="PF00135">
    <property type="entry name" value="COesterase"/>
    <property type="match status" value="1"/>
</dbReference>
<reference evidence="4 5" key="1">
    <citation type="submission" date="2020-04" db="EMBL/GenBank/DDBJ databases">
        <authorList>
            <person name="Yoon J."/>
        </authorList>
    </citation>
    <scope>NUCLEOTIDE SEQUENCE [LARGE SCALE GENOMIC DNA]</scope>
    <source>
        <strain evidence="4 5">KMU-166</strain>
    </source>
</reference>
<gene>
    <name evidence="4" type="ORF">HCU74_03255</name>
</gene>
<protein>
    <submittedName>
        <fullName evidence="4">Carboxylesterase family protein</fullName>
    </submittedName>
</protein>
<dbReference type="Proteomes" id="UP000765845">
    <property type="component" value="Unassembled WGS sequence"/>
</dbReference>
<feature type="domain" description="Carboxylesterase type B" evidence="3">
    <location>
        <begin position="11"/>
        <end position="109"/>
    </location>
</feature>
<evidence type="ECO:0000313" key="4">
    <source>
        <dbReference type="EMBL" id="NKI16432.1"/>
    </source>
</evidence>
<dbReference type="PANTHER" id="PTHR43142">
    <property type="entry name" value="CARBOXYLIC ESTER HYDROLASE"/>
    <property type="match status" value="1"/>
</dbReference>
<organism evidence="4 5">
    <name type="scientific">Spongiibacter thalassae</name>
    <dbReference type="NCBI Taxonomy" id="2721624"/>
    <lineage>
        <taxon>Bacteria</taxon>
        <taxon>Pseudomonadati</taxon>
        <taxon>Pseudomonadota</taxon>
        <taxon>Gammaproteobacteria</taxon>
        <taxon>Cellvibrionales</taxon>
        <taxon>Spongiibacteraceae</taxon>
        <taxon>Spongiibacter</taxon>
    </lineage>
</organism>
<evidence type="ECO:0000256" key="2">
    <source>
        <dbReference type="ARBA" id="ARBA00022801"/>
    </source>
</evidence>